<reference evidence="1" key="1">
    <citation type="journal article" date="2021" name="Proc. Natl. Acad. Sci. U.S.A.">
        <title>A Catalog of Tens of Thousands of Viruses from Human Metagenomes Reveals Hidden Associations with Chronic Diseases.</title>
        <authorList>
            <person name="Tisza M.J."/>
            <person name="Buck C.B."/>
        </authorList>
    </citation>
    <scope>NUCLEOTIDE SEQUENCE</scope>
    <source>
        <strain evidence="1">Ct5xZ3</strain>
    </source>
</reference>
<proteinExistence type="predicted"/>
<accession>A0A8S5RRL8</accession>
<protein>
    <submittedName>
        <fullName evidence="1">Uncharacterized protein</fullName>
    </submittedName>
</protein>
<sequence length="47" mass="5335">MRKPKRNREDTRRQTGCFSYREQAIHVCRFVGATGTMAPALAFSTST</sequence>
<organism evidence="1">
    <name type="scientific">Myoviridae sp. ct5xZ3</name>
    <dbReference type="NCBI Taxonomy" id="2827601"/>
    <lineage>
        <taxon>Viruses</taxon>
        <taxon>Duplodnaviria</taxon>
        <taxon>Heunggongvirae</taxon>
        <taxon>Uroviricota</taxon>
        <taxon>Caudoviricetes</taxon>
    </lineage>
</organism>
<name>A0A8S5RRL8_9CAUD</name>
<dbReference type="EMBL" id="BK057794">
    <property type="protein sequence ID" value="DAE92135.1"/>
    <property type="molecule type" value="Genomic_DNA"/>
</dbReference>
<evidence type="ECO:0000313" key="1">
    <source>
        <dbReference type="EMBL" id="DAE92135.1"/>
    </source>
</evidence>